<dbReference type="Pfam" id="PF09904">
    <property type="entry name" value="HTH_43"/>
    <property type="match status" value="1"/>
</dbReference>
<dbReference type="RefSeq" id="WP_379912208.1">
    <property type="nucleotide sequence ID" value="NZ_JBHSWE010000001.1"/>
</dbReference>
<evidence type="ECO:0000313" key="2">
    <source>
        <dbReference type="Proteomes" id="UP001596422"/>
    </source>
</evidence>
<dbReference type="EMBL" id="JBHSWE010000001">
    <property type="protein sequence ID" value="MFC6673653.1"/>
    <property type="molecule type" value="Genomic_DNA"/>
</dbReference>
<dbReference type="PIRSF" id="PIRSF037266">
    <property type="entry name" value="UCP037266"/>
    <property type="match status" value="1"/>
</dbReference>
<reference evidence="2" key="1">
    <citation type="journal article" date="2019" name="Int. J. Syst. Evol. Microbiol.">
        <title>The Global Catalogue of Microorganisms (GCM) 10K type strain sequencing project: providing services to taxonomists for standard genome sequencing and annotation.</title>
        <authorList>
            <consortium name="The Broad Institute Genomics Platform"/>
            <consortium name="The Broad Institute Genome Sequencing Center for Infectious Disease"/>
            <person name="Wu L."/>
            <person name="Ma J."/>
        </authorList>
    </citation>
    <scope>NUCLEOTIDE SEQUENCE [LARGE SCALE GENOMIC DNA]</scope>
    <source>
        <strain evidence="2">NBRC 111756</strain>
    </source>
</reference>
<keyword evidence="2" id="KW-1185">Reference proteome</keyword>
<accession>A0ABW2A885</accession>
<organism evidence="1 2">
    <name type="scientific">Marinobacterium aestuariivivens</name>
    <dbReference type="NCBI Taxonomy" id="1698799"/>
    <lineage>
        <taxon>Bacteria</taxon>
        <taxon>Pseudomonadati</taxon>
        <taxon>Pseudomonadota</taxon>
        <taxon>Gammaproteobacteria</taxon>
        <taxon>Oceanospirillales</taxon>
        <taxon>Oceanospirillaceae</taxon>
        <taxon>Marinobacterium</taxon>
    </lineage>
</organism>
<evidence type="ECO:0000313" key="1">
    <source>
        <dbReference type="EMBL" id="MFC6673653.1"/>
    </source>
</evidence>
<dbReference type="InterPro" id="IPR017162">
    <property type="entry name" value="UCP037266"/>
</dbReference>
<proteinExistence type="predicted"/>
<protein>
    <submittedName>
        <fullName evidence="1">Helix-turn-helix domain-containing protein</fullName>
    </submittedName>
</protein>
<name>A0ABW2A885_9GAMM</name>
<dbReference type="Gene3D" id="1.10.10.10">
    <property type="entry name" value="Winged helix-like DNA-binding domain superfamily/Winged helix DNA-binding domain"/>
    <property type="match status" value="1"/>
</dbReference>
<comment type="caution">
    <text evidence="1">The sequence shown here is derived from an EMBL/GenBank/DDBJ whole genome shotgun (WGS) entry which is preliminary data.</text>
</comment>
<sequence>MTRRSQRAFFRKLYLAWLIDNGKHNLRTLQAKTGMPRRTLQDSLKDLEDIGISCTFEQSDGERNNCGLYRVTDWGPIRRSWVRANLPCCARSLIKRRLE</sequence>
<dbReference type="InterPro" id="IPR036388">
    <property type="entry name" value="WH-like_DNA-bd_sf"/>
</dbReference>
<gene>
    <name evidence="1" type="ORF">ACFQDL_28845</name>
</gene>
<dbReference type="Proteomes" id="UP001596422">
    <property type="component" value="Unassembled WGS sequence"/>
</dbReference>